<protein>
    <submittedName>
        <fullName evidence="1">Uncharacterized protein</fullName>
    </submittedName>
</protein>
<accession>A0ACC0F214</accession>
<evidence type="ECO:0000313" key="1">
    <source>
        <dbReference type="EMBL" id="KAI7982097.1"/>
    </source>
</evidence>
<sequence length="193" mass="21059">MNQKNKEKHIEDDSKKPGDHGGPISPPGRSYKAATVLHEKKNENLSKKQGDHGRPISPTGSYKGTKAAISRKNEKTTVPVHHQKKKEKGGVLNSTVSTKSDILIDGKVGEFADAHELKASDVIRVFKVSKPEPVKHYFIDYVSAEEVAGATVTQSCRPGKNRGGDSDDRGGEAARNMGMEGRVSVLEIKKQYQ</sequence>
<gene>
    <name evidence="1" type="ORF">LOK49_LG15G00861</name>
</gene>
<dbReference type="Proteomes" id="UP001060215">
    <property type="component" value="Chromosome 11"/>
</dbReference>
<reference evidence="1 2" key="1">
    <citation type="journal article" date="2022" name="Plant J.">
        <title>Chromosome-level genome of Camellia lanceoleosa provides a valuable resource for understanding genome evolution and self-incompatibility.</title>
        <authorList>
            <person name="Gong W."/>
            <person name="Xiao S."/>
            <person name="Wang L."/>
            <person name="Liao Z."/>
            <person name="Chang Y."/>
            <person name="Mo W."/>
            <person name="Hu G."/>
            <person name="Li W."/>
            <person name="Zhao G."/>
            <person name="Zhu H."/>
            <person name="Hu X."/>
            <person name="Ji K."/>
            <person name="Xiang X."/>
            <person name="Song Q."/>
            <person name="Yuan D."/>
            <person name="Jin S."/>
            <person name="Zhang L."/>
        </authorList>
    </citation>
    <scope>NUCLEOTIDE SEQUENCE [LARGE SCALE GENOMIC DNA]</scope>
    <source>
        <strain evidence="1">SQ_2022a</strain>
    </source>
</reference>
<proteinExistence type="predicted"/>
<comment type="caution">
    <text evidence="1">The sequence shown here is derived from an EMBL/GenBank/DDBJ whole genome shotgun (WGS) entry which is preliminary data.</text>
</comment>
<evidence type="ECO:0000313" key="2">
    <source>
        <dbReference type="Proteomes" id="UP001060215"/>
    </source>
</evidence>
<organism evidence="1 2">
    <name type="scientific">Camellia lanceoleosa</name>
    <dbReference type="NCBI Taxonomy" id="1840588"/>
    <lineage>
        <taxon>Eukaryota</taxon>
        <taxon>Viridiplantae</taxon>
        <taxon>Streptophyta</taxon>
        <taxon>Embryophyta</taxon>
        <taxon>Tracheophyta</taxon>
        <taxon>Spermatophyta</taxon>
        <taxon>Magnoliopsida</taxon>
        <taxon>eudicotyledons</taxon>
        <taxon>Gunneridae</taxon>
        <taxon>Pentapetalae</taxon>
        <taxon>asterids</taxon>
        <taxon>Ericales</taxon>
        <taxon>Theaceae</taxon>
        <taxon>Camellia</taxon>
    </lineage>
</organism>
<dbReference type="EMBL" id="CM045768">
    <property type="protein sequence ID" value="KAI7982097.1"/>
    <property type="molecule type" value="Genomic_DNA"/>
</dbReference>
<keyword evidence="2" id="KW-1185">Reference proteome</keyword>
<name>A0ACC0F214_9ERIC</name>